<name>A0A1B9FSP9_9TREE</name>
<evidence type="ECO:0000256" key="1">
    <source>
        <dbReference type="SAM" id="Coils"/>
    </source>
</evidence>
<evidence type="ECO:0000313" key="3">
    <source>
        <dbReference type="EMBL" id="OCF21794.1"/>
    </source>
</evidence>
<dbReference type="EMBL" id="KI894026">
    <property type="protein sequence ID" value="OCF21794.1"/>
    <property type="molecule type" value="Genomic_DNA"/>
</dbReference>
<feature type="compositionally biased region" description="Polar residues" evidence="2">
    <location>
        <begin position="48"/>
        <end position="61"/>
    </location>
</feature>
<dbReference type="EMBL" id="CP144543">
    <property type="protein sequence ID" value="WVW83266.1"/>
    <property type="molecule type" value="Genomic_DNA"/>
</dbReference>
<sequence>MNQLSDLELVAQAMSTSGSTPEPASKSTPKTNGDTQSSNQPQPHPQDNKSSAQTTPPTSGNLPDLTPLNASIDPSTLTSLTSLMSLSDSELEGLNEGQIEDIMRQLEVADDVADDLEGKLDRLLATLGGVEEEIINGQEGVGSVDGKHGVEGEEK</sequence>
<feature type="coiled-coil region" evidence="1">
    <location>
        <begin position="99"/>
        <end position="133"/>
    </location>
</feature>
<evidence type="ECO:0000313" key="5">
    <source>
        <dbReference type="Proteomes" id="UP000092730"/>
    </source>
</evidence>
<gene>
    <name evidence="3" type="ORF">I302_08573</name>
    <name evidence="4" type="ORF">I302_105285</name>
</gene>
<reference evidence="3" key="3">
    <citation type="submission" date="2014-01" db="EMBL/GenBank/DDBJ databases">
        <title>Evolution of pathogenesis and genome organization in the Tremellales.</title>
        <authorList>
            <person name="Cuomo C."/>
            <person name="Litvintseva A."/>
            <person name="Heitman J."/>
            <person name="Chen Y."/>
            <person name="Sun S."/>
            <person name="Springer D."/>
            <person name="Dromer F."/>
            <person name="Young S."/>
            <person name="Zeng Q."/>
            <person name="Chapman S."/>
            <person name="Gujja S."/>
            <person name="Saif S."/>
            <person name="Birren B."/>
        </authorList>
    </citation>
    <scope>NUCLEOTIDE SEQUENCE</scope>
    <source>
        <strain evidence="3">CBS 10118</strain>
    </source>
</reference>
<dbReference type="RefSeq" id="XP_019042864.1">
    <property type="nucleotide sequence ID" value="XM_019195151.1"/>
</dbReference>
<dbReference type="Proteomes" id="UP000092730">
    <property type="component" value="Chromosome 3"/>
</dbReference>
<dbReference type="AlphaFoldDB" id="A0A1B9FSP9"/>
<organism evidence="3">
    <name type="scientific">Kwoniella bestiolae CBS 10118</name>
    <dbReference type="NCBI Taxonomy" id="1296100"/>
    <lineage>
        <taxon>Eukaryota</taxon>
        <taxon>Fungi</taxon>
        <taxon>Dikarya</taxon>
        <taxon>Basidiomycota</taxon>
        <taxon>Agaricomycotina</taxon>
        <taxon>Tremellomycetes</taxon>
        <taxon>Tremellales</taxon>
        <taxon>Cryptococcaceae</taxon>
        <taxon>Kwoniella</taxon>
    </lineage>
</organism>
<reference evidence="4" key="2">
    <citation type="submission" date="2013-07" db="EMBL/GenBank/DDBJ databases">
        <authorList>
            <consortium name="The Broad Institute Genome Sequencing Platform"/>
            <person name="Cuomo C."/>
            <person name="Litvintseva A."/>
            <person name="Chen Y."/>
            <person name="Heitman J."/>
            <person name="Sun S."/>
            <person name="Springer D."/>
            <person name="Dromer F."/>
            <person name="Young S.K."/>
            <person name="Zeng Q."/>
            <person name="Gargeya S."/>
            <person name="Fitzgerald M."/>
            <person name="Abouelleil A."/>
            <person name="Alvarado L."/>
            <person name="Berlin A.M."/>
            <person name="Chapman S.B."/>
            <person name="Dewar J."/>
            <person name="Goldberg J."/>
            <person name="Griggs A."/>
            <person name="Gujja S."/>
            <person name="Hansen M."/>
            <person name="Howarth C."/>
            <person name="Imamovic A."/>
            <person name="Larimer J."/>
            <person name="McCowan C."/>
            <person name="Murphy C."/>
            <person name="Pearson M."/>
            <person name="Priest M."/>
            <person name="Roberts A."/>
            <person name="Saif S."/>
            <person name="Shea T."/>
            <person name="Sykes S."/>
            <person name="Wortman J."/>
            <person name="Nusbaum C."/>
            <person name="Birren B."/>
        </authorList>
    </citation>
    <scope>NUCLEOTIDE SEQUENCE</scope>
    <source>
        <strain evidence="4">CBS 10118</strain>
    </source>
</reference>
<evidence type="ECO:0000256" key="2">
    <source>
        <dbReference type="SAM" id="MobiDB-lite"/>
    </source>
</evidence>
<keyword evidence="5" id="KW-1185">Reference proteome</keyword>
<dbReference type="OrthoDB" id="2565335at2759"/>
<dbReference type="GeneID" id="30212972"/>
<feature type="compositionally biased region" description="Polar residues" evidence="2">
    <location>
        <begin position="13"/>
        <end position="41"/>
    </location>
</feature>
<proteinExistence type="predicted"/>
<feature type="region of interest" description="Disordered" evidence="2">
    <location>
        <begin position="1"/>
        <end position="75"/>
    </location>
</feature>
<evidence type="ECO:0000313" key="4">
    <source>
        <dbReference type="EMBL" id="WVW83266.1"/>
    </source>
</evidence>
<protein>
    <submittedName>
        <fullName evidence="3">Uncharacterized protein</fullName>
    </submittedName>
</protein>
<reference evidence="4" key="4">
    <citation type="submission" date="2024-02" db="EMBL/GenBank/DDBJ databases">
        <title>Comparative genomics of Cryptococcus and Kwoniella reveals pathogenesis evolution and contrasting modes of karyotype evolution via chromosome fusion or intercentromeric recombination.</title>
        <authorList>
            <person name="Coelho M.A."/>
            <person name="David-Palma M."/>
            <person name="Shea T."/>
            <person name="Bowers K."/>
            <person name="McGinley-Smith S."/>
            <person name="Mohammad A.W."/>
            <person name="Gnirke A."/>
            <person name="Yurkov A.M."/>
            <person name="Nowrousian M."/>
            <person name="Sun S."/>
            <person name="Cuomo C.A."/>
            <person name="Heitman J."/>
        </authorList>
    </citation>
    <scope>NUCLEOTIDE SEQUENCE</scope>
    <source>
        <strain evidence="4">CBS 10118</strain>
    </source>
</reference>
<reference evidence="3" key="1">
    <citation type="submission" date="2013-07" db="EMBL/GenBank/DDBJ databases">
        <title>The Genome Sequence of Cryptococcus bestiolae CBS10118.</title>
        <authorList>
            <consortium name="The Broad Institute Genome Sequencing Platform"/>
            <person name="Cuomo C."/>
            <person name="Litvintseva A."/>
            <person name="Chen Y."/>
            <person name="Heitman J."/>
            <person name="Sun S."/>
            <person name="Springer D."/>
            <person name="Dromer F."/>
            <person name="Young S.K."/>
            <person name="Zeng Q."/>
            <person name="Gargeya S."/>
            <person name="Fitzgerald M."/>
            <person name="Abouelleil A."/>
            <person name="Alvarado L."/>
            <person name="Berlin A.M."/>
            <person name="Chapman S.B."/>
            <person name="Dewar J."/>
            <person name="Goldberg J."/>
            <person name="Griggs A."/>
            <person name="Gujja S."/>
            <person name="Hansen M."/>
            <person name="Howarth C."/>
            <person name="Imamovic A."/>
            <person name="Larimer J."/>
            <person name="McCowan C."/>
            <person name="Murphy C."/>
            <person name="Pearson M."/>
            <person name="Priest M."/>
            <person name="Roberts A."/>
            <person name="Saif S."/>
            <person name="Shea T."/>
            <person name="Sykes S."/>
            <person name="Wortman J."/>
            <person name="Nusbaum C."/>
            <person name="Birren B."/>
        </authorList>
    </citation>
    <scope>NUCLEOTIDE SEQUENCE [LARGE SCALE GENOMIC DNA]</scope>
    <source>
        <strain evidence="3">CBS 10118</strain>
    </source>
</reference>
<keyword evidence="1" id="KW-0175">Coiled coil</keyword>
<dbReference type="VEuPathDB" id="FungiDB:I302_08573"/>
<dbReference type="KEGG" id="kbi:30212972"/>
<accession>A0A1B9FSP9</accession>